<dbReference type="Proteomes" id="UP000248584">
    <property type="component" value="Unassembled WGS sequence"/>
</dbReference>
<evidence type="ECO:0000313" key="2">
    <source>
        <dbReference type="EMBL" id="PZX37094.1"/>
    </source>
</evidence>
<reference evidence="2 3" key="1">
    <citation type="submission" date="2018-06" db="EMBL/GenBank/DDBJ databases">
        <title>Genomic Encyclopedia of Archaeal and Bacterial Type Strains, Phase II (KMG-II): from individual species to whole genera.</title>
        <authorList>
            <person name="Goeker M."/>
        </authorList>
    </citation>
    <scope>NUCLEOTIDE SEQUENCE [LARGE SCALE GENOMIC DNA]</scope>
    <source>
        <strain evidence="2 3">DSM 17205</strain>
    </source>
</reference>
<gene>
    <name evidence="2" type="ORF">LX97_03116</name>
</gene>
<evidence type="ECO:0000259" key="1">
    <source>
        <dbReference type="SMART" id="SM00507"/>
    </source>
</evidence>
<feature type="domain" description="HNH nuclease" evidence="1">
    <location>
        <begin position="10"/>
        <end position="60"/>
    </location>
</feature>
<dbReference type="CDD" id="cd00085">
    <property type="entry name" value="HNHc"/>
    <property type="match status" value="1"/>
</dbReference>
<comment type="caution">
    <text evidence="2">The sequence shown here is derived from an EMBL/GenBank/DDBJ whole genome shotgun (WGS) entry which is preliminary data.</text>
</comment>
<dbReference type="InterPro" id="IPR003615">
    <property type="entry name" value="HNH_nuc"/>
</dbReference>
<dbReference type="RefSeq" id="WP_015363522.1">
    <property type="nucleotide sequence ID" value="NZ_QKZR01000007.1"/>
</dbReference>
<evidence type="ECO:0000313" key="3">
    <source>
        <dbReference type="Proteomes" id="UP000248584"/>
    </source>
</evidence>
<sequence>MNKRKNPNYKLKIKLLQEVKLKCPFCNYADASKLEHHHIDGNPANTVFKNLISVCPNCHTSIESGEISESLVIKTKNNLSINADYLYKGIYTFDNFRIHKNRVGILKKGMTIKDLYTILPSNQIRKTVAYGEHPGEDMYDSYEIYNSNGEILLAVETSENGNINDLIRLISIKSTKFHTLSDVRLGVSISEIMHNEHLENFQPDLEHIHFKIEWINASCSIDKKQLNDDWWNNEKKRIELRGENLESKIDSITIRW</sequence>
<accession>A0ABX5PUL9</accession>
<proteinExistence type="predicted"/>
<dbReference type="SMART" id="SM00507">
    <property type="entry name" value="HNHc"/>
    <property type="match status" value="1"/>
</dbReference>
<keyword evidence="3" id="KW-1185">Reference proteome</keyword>
<name>A0ABX5PUL9_9FLAO</name>
<protein>
    <recommendedName>
        <fullName evidence="1">HNH nuclease domain-containing protein</fullName>
    </recommendedName>
</protein>
<organism evidence="2 3">
    <name type="scientific">Nonlabens dokdonensis</name>
    <dbReference type="NCBI Taxonomy" id="328515"/>
    <lineage>
        <taxon>Bacteria</taxon>
        <taxon>Pseudomonadati</taxon>
        <taxon>Bacteroidota</taxon>
        <taxon>Flavobacteriia</taxon>
        <taxon>Flavobacteriales</taxon>
        <taxon>Flavobacteriaceae</taxon>
        <taxon>Nonlabens</taxon>
    </lineage>
</organism>
<dbReference type="EMBL" id="QKZR01000007">
    <property type="protein sequence ID" value="PZX37094.1"/>
    <property type="molecule type" value="Genomic_DNA"/>
</dbReference>